<dbReference type="InterPro" id="IPR036188">
    <property type="entry name" value="FAD/NAD-bd_sf"/>
</dbReference>
<sequence>MADLPSHARVVIIGGGAVGASTLYHLAKMGCSDTVLLEKNELTSGSTWHAAGNCPTFSGSWNMMKLQKYSTELFGRLADEVDYPMNYHRTGSVRLAQTTARMEEFRHVAAMARYQGLDYEMLGPNELKDRYPYMELHGLQGGLWDPDDGDIDPSQLTQAYAKGARDLGAKIVRFCAVTAISQLPSGEWKVESEKGTIIAEKVVNAGGYRAAEIGRMVGRDVPTVAMSHQYLVTEEIPELAALGDKIPLLRDPDDSYYLRQEGNGLILGPYEWQATPHWLDKMPEDFSFQLYPDDLDRLEWYIEQSCARVPILGSVGVQKVINGPIPYTPDGNPLVGPAPGLRNFYEACVFSFGIAQSGGAGKTMAEWIIEGEPEWDLWVIDPRRYTDFATKRYVVDKAVELYQNEYAIGFPHEERPAGRPAKVSPLYEKLAAKGAVFGDRGGWERAVWFAAPGAKPEPELSYHREGNWYPSVAAECKAVAESIGILDMPGFSKFEVKGPGAADWLTGLIAGPLPKVGRVSLGYFCSEKGGVVTEMTLTRFGEDRFWLISAAAGEWHDEDWLRAHLPANAAFTLENVTPRWSTLVLAGPRSRDVLGQVTESDLSNAAFPWLSVQPIEIAQARGFAIRVNYVGELGWELHLPVEAVGPVYDLLWQAGEAHGIRDFGMYAMDSLRLEKGYMAWKQDLASEYSPLRSSLDRFIRLDKEAFIGREALLKEKQAGSKERFVPLVVEAKTADAPFCSIVWKGDRRVGLVTSGGYGHRIQKSIALAYVETDLAGEGEDLEVEILGERCPAKVAVSPLFDPKNERLRA</sequence>
<dbReference type="Pfam" id="PF01266">
    <property type="entry name" value="DAO"/>
    <property type="match status" value="1"/>
</dbReference>
<feature type="domain" description="Aminomethyltransferase C-terminal" evidence="5">
    <location>
        <begin position="724"/>
        <end position="801"/>
    </location>
</feature>
<dbReference type="SUPFAM" id="SSF51905">
    <property type="entry name" value="FAD/NAD(P)-binding domain"/>
    <property type="match status" value="1"/>
</dbReference>
<dbReference type="InterPro" id="IPR029043">
    <property type="entry name" value="GcvT/YgfZ_C"/>
</dbReference>
<dbReference type="PANTHER" id="PTHR43757:SF2">
    <property type="entry name" value="AMINOMETHYLTRANSFERASE, MITOCHONDRIAL"/>
    <property type="match status" value="1"/>
</dbReference>
<evidence type="ECO:0000313" key="8">
    <source>
        <dbReference type="Proteomes" id="UP000761264"/>
    </source>
</evidence>
<dbReference type="SUPFAM" id="SSF103025">
    <property type="entry name" value="Folate-binding domain"/>
    <property type="match status" value="1"/>
</dbReference>
<dbReference type="Gene3D" id="2.40.30.110">
    <property type="entry name" value="Aminomethyltransferase beta-barrel domains"/>
    <property type="match status" value="1"/>
</dbReference>
<feature type="domain" description="FAD dependent oxidoreductase central" evidence="6">
    <location>
        <begin position="370"/>
        <end position="424"/>
    </location>
</feature>
<organism evidence="7 8">
    <name type="scientific">Pelagibius litoralis</name>
    <dbReference type="NCBI Taxonomy" id="374515"/>
    <lineage>
        <taxon>Bacteria</taxon>
        <taxon>Pseudomonadati</taxon>
        <taxon>Pseudomonadota</taxon>
        <taxon>Alphaproteobacteria</taxon>
        <taxon>Rhodospirillales</taxon>
        <taxon>Rhodovibrionaceae</taxon>
        <taxon>Pelagibius</taxon>
    </lineage>
</organism>
<gene>
    <name evidence="7" type="ORF">HBA54_20195</name>
</gene>
<dbReference type="PANTHER" id="PTHR43757">
    <property type="entry name" value="AMINOMETHYLTRANSFERASE"/>
    <property type="match status" value="1"/>
</dbReference>
<dbReference type="InterPro" id="IPR028896">
    <property type="entry name" value="GcvT/YgfZ/DmdA"/>
</dbReference>
<keyword evidence="2" id="KW-0560">Oxidoreductase</keyword>
<feature type="domain" description="GCVT N-terminal" evidence="4">
    <location>
        <begin position="426"/>
        <end position="703"/>
    </location>
</feature>
<reference evidence="7" key="1">
    <citation type="submission" date="2020-03" db="EMBL/GenBank/DDBJ databases">
        <title>Genome of Pelagibius litoralis DSM 21314T.</title>
        <authorList>
            <person name="Wang G."/>
        </authorList>
    </citation>
    <scope>NUCLEOTIDE SEQUENCE</scope>
    <source>
        <strain evidence="7">DSM 21314</strain>
    </source>
</reference>
<evidence type="ECO:0000256" key="2">
    <source>
        <dbReference type="ARBA" id="ARBA00023002"/>
    </source>
</evidence>
<dbReference type="RefSeq" id="WP_167228027.1">
    <property type="nucleotide sequence ID" value="NZ_JAAQPH010000017.1"/>
</dbReference>
<dbReference type="EMBL" id="JAAQPH010000017">
    <property type="protein sequence ID" value="NIA70926.1"/>
    <property type="molecule type" value="Genomic_DNA"/>
</dbReference>
<evidence type="ECO:0000259" key="3">
    <source>
        <dbReference type="Pfam" id="PF01266"/>
    </source>
</evidence>
<comment type="caution">
    <text evidence="7">The sequence shown here is derived from an EMBL/GenBank/DDBJ whole genome shotgun (WGS) entry which is preliminary data.</text>
</comment>
<evidence type="ECO:0000259" key="5">
    <source>
        <dbReference type="Pfam" id="PF08669"/>
    </source>
</evidence>
<evidence type="ECO:0000256" key="1">
    <source>
        <dbReference type="ARBA" id="ARBA00008609"/>
    </source>
</evidence>
<dbReference type="Pfam" id="PF16350">
    <property type="entry name" value="FAO_M"/>
    <property type="match status" value="1"/>
</dbReference>
<dbReference type="Gene3D" id="3.30.70.1400">
    <property type="entry name" value="Aminomethyltransferase beta-barrel domains"/>
    <property type="match status" value="1"/>
</dbReference>
<dbReference type="Pfam" id="PF01571">
    <property type="entry name" value="GCV_T"/>
    <property type="match status" value="1"/>
</dbReference>
<dbReference type="Gene3D" id="3.50.50.60">
    <property type="entry name" value="FAD/NAD(P)-binding domain"/>
    <property type="match status" value="1"/>
</dbReference>
<dbReference type="AlphaFoldDB" id="A0A967F0V6"/>
<comment type="similarity">
    <text evidence="1">Belongs to the GcvT family.</text>
</comment>
<dbReference type="InterPro" id="IPR006222">
    <property type="entry name" value="GCVT_N"/>
</dbReference>
<dbReference type="Pfam" id="PF08669">
    <property type="entry name" value="GCV_T_C"/>
    <property type="match status" value="1"/>
</dbReference>
<dbReference type="InterPro" id="IPR013977">
    <property type="entry name" value="GcvT_C"/>
</dbReference>
<feature type="domain" description="FAD dependent oxidoreductase" evidence="3">
    <location>
        <begin position="9"/>
        <end position="367"/>
    </location>
</feature>
<protein>
    <submittedName>
        <fullName evidence="7">FAD-dependent oxidoreductase</fullName>
    </submittedName>
</protein>
<proteinExistence type="inferred from homology"/>
<keyword evidence="8" id="KW-1185">Reference proteome</keyword>
<dbReference type="SUPFAM" id="SSF54373">
    <property type="entry name" value="FAD-linked reductases, C-terminal domain"/>
    <property type="match status" value="1"/>
</dbReference>
<dbReference type="GO" id="GO:0016491">
    <property type="term" value="F:oxidoreductase activity"/>
    <property type="evidence" value="ECO:0007669"/>
    <property type="project" value="UniProtKB-KW"/>
</dbReference>
<name>A0A967F0V6_9PROT</name>
<evidence type="ECO:0000259" key="4">
    <source>
        <dbReference type="Pfam" id="PF01571"/>
    </source>
</evidence>
<dbReference type="Gene3D" id="3.30.1360.120">
    <property type="entry name" value="Probable tRNA modification gtpase trme, domain 1"/>
    <property type="match status" value="1"/>
</dbReference>
<evidence type="ECO:0000259" key="6">
    <source>
        <dbReference type="Pfam" id="PF16350"/>
    </source>
</evidence>
<dbReference type="InterPro" id="IPR006076">
    <property type="entry name" value="FAD-dep_OxRdtase"/>
</dbReference>
<dbReference type="Proteomes" id="UP000761264">
    <property type="component" value="Unassembled WGS sequence"/>
</dbReference>
<dbReference type="InterPro" id="IPR032503">
    <property type="entry name" value="FAO_M"/>
</dbReference>
<accession>A0A967F0V6</accession>
<dbReference type="SUPFAM" id="SSF101790">
    <property type="entry name" value="Aminomethyltransferase beta-barrel domain"/>
    <property type="match status" value="1"/>
</dbReference>
<dbReference type="Gene3D" id="3.30.9.10">
    <property type="entry name" value="D-Amino Acid Oxidase, subunit A, domain 2"/>
    <property type="match status" value="1"/>
</dbReference>
<dbReference type="InterPro" id="IPR027266">
    <property type="entry name" value="TrmE/GcvT-like"/>
</dbReference>
<evidence type="ECO:0000313" key="7">
    <source>
        <dbReference type="EMBL" id="NIA70926.1"/>
    </source>
</evidence>